<protein>
    <submittedName>
        <fullName evidence="2">Uncharacterized protein</fullName>
    </submittedName>
</protein>
<keyword evidence="1" id="KW-1133">Transmembrane helix</keyword>
<proteinExistence type="predicted"/>
<gene>
    <name evidence="2" type="ORF">LCGC14_2465850</name>
</gene>
<sequence length="85" mass="9011">LVAGVKFAVGYVAVAQLVYLVGFSYAFFFPGKTGLTVVIGAIATLFVLMQATGKINWQDMFKRPLPQPPVMPPDVAPGYGPPLPG</sequence>
<reference evidence="2" key="1">
    <citation type="journal article" date="2015" name="Nature">
        <title>Complex archaea that bridge the gap between prokaryotes and eukaryotes.</title>
        <authorList>
            <person name="Spang A."/>
            <person name="Saw J.H."/>
            <person name="Jorgensen S.L."/>
            <person name="Zaremba-Niedzwiedzka K."/>
            <person name="Martijn J."/>
            <person name="Lind A.E."/>
            <person name="van Eijk R."/>
            <person name="Schleper C."/>
            <person name="Guy L."/>
            <person name="Ettema T.J."/>
        </authorList>
    </citation>
    <scope>NUCLEOTIDE SEQUENCE</scope>
</reference>
<organism evidence="2">
    <name type="scientific">marine sediment metagenome</name>
    <dbReference type="NCBI Taxonomy" id="412755"/>
    <lineage>
        <taxon>unclassified sequences</taxon>
        <taxon>metagenomes</taxon>
        <taxon>ecological metagenomes</taxon>
    </lineage>
</organism>
<dbReference type="AlphaFoldDB" id="A0A0F9BCH0"/>
<feature type="non-terminal residue" evidence="2">
    <location>
        <position position="1"/>
    </location>
</feature>
<dbReference type="EMBL" id="LAZR01038501">
    <property type="protein sequence ID" value="KKL19400.1"/>
    <property type="molecule type" value="Genomic_DNA"/>
</dbReference>
<keyword evidence="1" id="KW-0472">Membrane</keyword>
<keyword evidence="1" id="KW-0812">Transmembrane</keyword>
<comment type="caution">
    <text evidence="2">The sequence shown here is derived from an EMBL/GenBank/DDBJ whole genome shotgun (WGS) entry which is preliminary data.</text>
</comment>
<evidence type="ECO:0000313" key="2">
    <source>
        <dbReference type="EMBL" id="KKL19400.1"/>
    </source>
</evidence>
<feature type="transmembrane region" description="Helical" evidence="1">
    <location>
        <begin position="7"/>
        <end position="28"/>
    </location>
</feature>
<feature type="transmembrane region" description="Helical" evidence="1">
    <location>
        <begin position="34"/>
        <end position="53"/>
    </location>
</feature>
<evidence type="ECO:0000256" key="1">
    <source>
        <dbReference type="SAM" id="Phobius"/>
    </source>
</evidence>
<name>A0A0F9BCH0_9ZZZZ</name>
<accession>A0A0F9BCH0</accession>